<keyword evidence="2" id="KW-1185">Reference proteome</keyword>
<sequence length="350" mass="38081">MPARIWFTKGLSNTSDAISIMRADPAAQGLSFMASHVDTDNPVRQIADEFVQEPADLDDSDYAQWVLETAIQHQVALIVVQRKTDAVWAFRTEFAAQGVRLQITAAPEVRALLDNKIQFQIDIRSPETHHAGVIGHVFREYCTLAEFDAAWSDLSTNGNASHGLCVKPAQGIFGSGFRRVQPGLDDMAQILSYDPEAGFRISLAAYRNALAAAEKPVPQLLMPYLPGIERSVDFVAHNGQMLHAVCRAKLGKSQQIEIASPSIEMARVLAARYQLDGLCNLQTRENSEGQQTILEINPRMSGGMAMACLAGVNLPLASVFAGLGWDQSGFNEPLEGAFVGTQSVARLLTS</sequence>
<dbReference type="Gene3D" id="3.40.50.20">
    <property type="match status" value="1"/>
</dbReference>
<dbReference type="Gene3D" id="3.30.470.20">
    <property type="entry name" value="ATP-grasp fold, B domain"/>
    <property type="match status" value="1"/>
</dbReference>
<dbReference type="SUPFAM" id="SSF56059">
    <property type="entry name" value="Glutathione synthetase ATP-binding domain-like"/>
    <property type="match status" value="1"/>
</dbReference>
<dbReference type="KEGG" id="gai:IMCC3135_11830"/>
<name>A0A2Z2NM83_9GAMM</name>
<dbReference type="RefSeq" id="WP_157735930.1">
    <property type="nucleotide sequence ID" value="NZ_CP018632.1"/>
</dbReference>
<dbReference type="OrthoDB" id="9803907at2"/>
<evidence type="ECO:0008006" key="3">
    <source>
        <dbReference type="Google" id="ProtNLM"/>
    </source>
</evidence>
<dbReference type="PIRSF" id="PIRSF029120">
    <property type="entry name" value="UCP029120"/>
    <property type="match status" value="1"/>
</dbReference>
<evidence type="ECO:0000313" key="1">
    <source>
        <dbReference type="EMBL" id="ASJ72456.1"/>
    </source>
</evidence>
<dbReference type="InterPro" id="IPR011226">
    <property type="entry name" value="ATP-grasp_fam"/>
</dbReference>
<dbReference type="AlphaFoldDB" id="A0A2Z2NM83"/>
<reference evidence="1 2" key="1">
    <citation type="submission" date="2016-12" db="EMBL/GenBank/DDBJ databases">
        <authorList>
            <person name="Song W.-J."/>
            <person name="Kurnit D.M."/>
        </authorList>
    </citation>
    <scope>NUCLEOTIDE SEQUENCE [LARGE SCALE GENOMIC DNA]</scope>
    <source>
        <strain evidence="1 2">IMCC3135</strain>
    </source>
</reference>
<gene>
    <name evidence="1" type="ORF">IMCC3135_11830</name>
</gene>
<dbReference type="Pfam" id="PF15632">
    <property type="entry name" value="ATPgrasp_Ter"/>
    <property type="match status" value="1"/>
</dbReference>
<dbReference type="EMBL" id="CP018632">
    <property type="protein sequence ID" value="ASJ72456.1"/>
    <property type="molecule type" value="Genomic_DNA"/>
</dbReference>
<organism evidence="1 2">
    <name type="scientific">Granulosicoccus antarcticus IMCC3135</name>
    <dbReference type="NCBI Taxonomy" id="1192854"/>
    <lineage>
        <taxon>Bacteria</taxon>
        <taxon>Pseudomonadati</taxon>
        <taxon>Pseudomonadota</taxon>
        <taxon>Gammaproteobacteria</taxon>
        <taxon>Chromatiales</taxon>
        <taxon>Granulosicoccaceae</taxon>
        <taxon>Granulosicoccus</taxon>
    </lineage>
</organism>
<proteinExistence type="predicted"/>
<accession>A0A2Z2NM83</accession>
<protein>
    <recommendedName>
        <fullName evidence="3">ATP-grasp domain-containing protein</fullName>
    </recommendedName>
</protein>
<dbReference type="Proteomes" id="UP000250079">
    <property type="component" value="Chromosome"/>
</dbReference>
<evidence type="ECO:0000313" key="2">
    <source>
        <dbReference type="Proteomes" id="UP000250079"/>
    </source>
</evidence>